<organism evidence="1 2">
    <name type="scientific">Pseudolysinimonas kribbensis</name>
    <dbReference type="NCBI Taxonomy" id="433641"/>
    <lineage>
        <taxon>Bacteria</taxon>
        <taxon>Bacillati</taxon>
        <taxon>Actinomycetota</taxon>
        <taxon>Actinomycetes</taxon>
        <taxon>Micrococcales</taxon>
        <taxon>Microbacteriaceae</taxon>
        <taxon>Pseudolysinimonas</taxon>
    </lineage>
</organism>
<evidence type="ECO:0000313" key="2">
    <source>
        <dbReference type="Proteomes" id="UP001157034"/>
    </source>
</evidence>
<accession>A0ABQ6K3M0</accession>
<name>A0ABQ6K3M0_9MICO</name>
<proteinExistence type="predicted"/>
<dbReference type="Proteomes" id="UP001157034">
    <property type="component" value="Unassembled WGS sequence"/>
</dbReference>
<sequence length="74" mass="7789">MKRIDIYYGGRHYSVGGRALADLRAEIDQILSRGSGWIEVNYGEGSMAPAQLLIAPGVGIALLPVAGDESDGEA</sequence>
<comment type="caution">
    <text evidence="1">The sequence shown here is derived from an EMBL/GenBank/DDBJ whole genome shotgun (WGS) entry which is preliminary data.</text>
</comment>
<keyword evidence="2" id="KW-1185">Reference proteome</keyword>
<evidence type="ECO:0000313" key="1">
    <source>
        <dbReference type="EMBL" id="GMA94552.1"/>
    </source>
</evidence>
<reference evidence="2" key="1">
    <citation type="journal article" date="2019" name="Int. J. Syst. Evol. Microbiol.">
        <title>The Global Catalogue of Microorganisms (GCM) 10K type strain sequencing project: providing services to taxonomists for standard genome sequencing and annotation.</title>
        <authorList>
            <consortium name="The Broad Institute Genomics Platform"/>
            <consortium name="The Broad Institute Genome Sequencing Center for Infectious Disease"/>
            <person name="Wu L."/>
            <person name="Ma J."/>
        </authorList>
    </citation>
    <scope>NUCLEOTIDE SEQUENCE [LARGE SCALE GENOMIC DNA]</scope>
    <source>
        <strain evidence="2">NBRC 108894</strain>
    </source>
</reference>
<dbReference type="RefSeq" id="WP_284253460.1">
    <property type="nucleotide sequence ID" value="NZ_BAAAQO010000002.1"/>
</dbReference>
<protein>
    <submittedName>
        <fullName evidence="1">Uncharacterized protein</fullName>
    </submittedName>
</protein>
<gene>
    <name evidence="1" type="ORF">GCM10025881_13760</name>
</gene>
<dbReference type="EMBL" id="BSVB01000001">
    <property type="protein sequence ID" value="GMA94552.1"/>
    <property type="molecule type" value="Genomic_DNA"/>
</dbReference>